<proteinExistence type="predicted"/>
<keyword evidence="2" id="KW-1185">Reference proteome</keyword>
<reference evidence="1 2" key="1">
    <citation type="submission" date="2017-04" db="EMBL/GenBank/DDBJ databases">
        <authorList>
            <person name="Afonso C.L."/>
            <person name="Miller P.J."/>
            <person name="Scott M.A."/>
            <person name="Spackman E."/>
            <person name="Goraichik I."/>
            <person name="Dimitrov K.M."/>
            <person name="Suarez D.L."/>
            <person name="Swayne D.E."/>
        </authorList>
    </citation>
    <scope>NUCLEOTIDE SEQUENCE [LARGE SCALE GENOMIC DNA]</scope>
</reference>
<evidence type="ECO:0000313" key="1">
    <source>
        <dbReference type="EMBL" id="SMN22595.1"/>
    </source>
</evidence>
<protein>
    <submittedName>
        <fullName evidence="1">Uncharacterized protein</fullName>
    </submittedName>
</protein>
<dbReference type="OrthoDB" id="185373at2759"/>
<organism evidence="1 2">
    <name type="scientific">Maudiozyma saulgeensis</name>
    <dbReference type="NCBI Taxonomy" id="1789683"/>
    <lineage>
        <taxon>Eukaryota</taxon>
        <taxon>Fungi</taxon>
        <taxon>Dikarya</taxon>
        <taxon>Ascomycota</taxon>
        <taxon>Saccharomycotina</taxon>
        <taxon>Saccharomycetes</taxon>
        <taxon>Saccharomycetales</taxon>
        <taxon>Saccharomycetaceae</taxon>
        <taxon>Maudiozyma</taxon>
    </lineage>
</organism>
<evidence type="ECO:0000313" key="2">
    <source>
        <dbReference type="Proteomes" id="UP000196158"/>
    </source>
</evidence>
<gene>
    <name evidence="1" type="ORF">KASA_0G02101G</name>
</gene>
<name>A0A1X7RAD4_9SACH</name>
<dbReference type="AlphaFoldDB" id="A0A1X7RAD4"/>
<sequence>MLRRCARSAAAVSVRWYRRPATVGANHIRSHIPQLKSNESEIFLVGKDQKDVEKNLEKLGFEQIDSDDSTGKTSFGDSLFLKYLKHYGTGFKSSNRNFNVLNSSFDKESSDKKLSLLFNYFLREADLEVRRLKNYTPEQINNLIETRSNEILDESMDSTDILEEFIVNDLTNEDKSQNYLIHTNFLLQILNNLLMDPNFKPSRDNISMDQLVEVFEFSKTIPVQHKRQQGIMCSGRLIYSVGNVRMDPVNESFYINSLVAFGHYNDAHKLFKSRKDTLKEKWWYTIGLNILLATNNLRGFKHLLNETDSMFPHSYPYLSMKVIKFSIKKFLRIDNLKMANEMTNRFLDIVELKGLNTNELRDEDSKFKMFHDENDANDYLNQIEIPNQHDFITIINYYTYKKNMSMVSYLFQKYLELPDKNMNYHDLILRTNLNLLKDFDLFKKLIITESSSKLTRANIKTLEKEFQKIIANYDTTDKVIQSLLFHNIEDLLSNRKLSAAIRNFINEKLNTDLDYAKSSTDIPIRDARQYHTLLETLLHSGKYDKAEEILLKLEQSYIENNKTNPIPKVSAHIYAIYLDHYWNLAIAKHKRFPLTDMDKKVDDILTRINTLKVPYNSKFIASLLRYYRSRKNLKICYRIINAIFETPNGSIHETEQTNFKSTLFHRRDINETLYTEIWKVYYNYYSNEITVNVPHNEIPVKKILKNSYLKNINNEIDSMPEFDIEWLLKTMATRDNLLPTANLYQTIIAVFLKSNNWSTLPAILSMMINVHSVYIDINLFKYIVVGIRDNYVKLETKRLRSNDPEMTHAIAQRRALKLFEKKCEDKIFIGVNTFKTSDNFKDLNDKNILDTLLVQILRLIKYQNPYDVNFGMVLEHFKTLEVNDEHMANIISLVNSNA</sequence>
<dbReference type="Proteomes" id="UP000196158">
    <property type="component" value="Unassembled WGS sequence"/>
</dbReference>
<accession>A0A1X7RAD4</accession>
<dbReference type="EMBL" id="FXLY01000012">
    <property type="protein sequence ID" value="SMN22595.1"/>
    <property type="molecule type" value="Genomic_DNA"/>
</dbReference>